<evidence type="ECO:0000256" key="1">
    <source>
        <dbReference type="SAM" id="MobiDB-lite"/>
    </source>
</evidence>
<keyword evidence="3" id="KW-1185">Reference proteome</keyword>
<dbReference type="EMBL" id="OX465086">
    <property type="protein sequence ID" value="CAI9265722.1"/>
    <property type="molecule type" value="Genomic_DNA"/>
</dbReference>
<feature type="compositionally biased region" description="Basic and acidic residues" evidence="1">
    <location>
        <begin position="1"/>
        <end position="25"/>
    </location>
</feature>
<proteinExistence type="predicted"/>
<accession>A0AA35VQP2</accession>
<reference evidence="2" key="1">
    <citation type="submission" date="2023-04" db="EMBL/GenBank/DDBJ databases">
        <authorList>
            <person name="Vijverberg K."/>
            <person name="Xiong W."/>
            <person name="Schranz E."/>
        </authorList>
    </citation>
    <scope>NUCLEOTIDE SEQUENCE</scope>
</reference>
<organism evidence="2 3">
    <name type="scientific">Lactuca saligna</name>
    <name type="common">Willowleaf lettuce</name>
    <dbReference type="NCBI Taxonomy" id="75948"/>
    <lineage>
        <taxon>Eukaryota</taxon>
        <taxon>Viridiplantae</taxon>
        <taxon>Streptophyta</taxon>
        <taxon>Embryophyta</taxon>
        <taxon>Tracheophyta</taxon>
        <taxon>Spermatophyta</taxon>
        <taxon>Magnoliopsida</taxon>
        <taxon>eudicotyledons</taxon>
        <taxon>Gunneridae</taxon>
        <taxon>Pentapetalae</taxon>
        <taxon>asterids</taxon>
        <taxon>campanulids</taxon>
        <taxon>Asterales</taxon>
        <taxon>Asteraceae</taxon>
        <taxon>Cichorioideae</taxon>
        <taxon>Cichorieae</taxon>
        <taxon>Lactucinae</taxon>
        <taxon>Lactuca</taxon>
    </lineage>
</organism>
<feature type="compositionally biased region" description="Low complexity" evidence="1">
    <location>
        <begin position="113"/>
        <end position="133"/>
    </location>
</feature>
<evidence type="ECO:0000313" key="3">
    <source>
        <dbReference type="Proteomes" id="UP001177003"/>
    </source>
</evidence>
<sequence length="133" mass="14331">MVHSIEEADKPSKRGKIQDKQHEALVIKGAKGQTLKKRKTEKATPSQPKQKKTKKPAQRLILQSPSDSDSDYVPIGHKRPSPTASGIESSDEEVSIRGATPPCSLTPDVPVRSKSLSPSPSSIPISLPTTFPS</sequence>
<feature type="region of interest" description="Disordered" evidence="1">
    <location>
        <begin position="1"/>
        <end position="133"/>
    </location>
</feature>
<dbReference type="Proteomes" id="UP001177003">
    <property type="component" value="Chromosome 0"/>
</dbReference>
<protein>
    <submittedName>
        <fullName evidence="2">Uncharacterized protein</fullName>
    </submittedName>
</protein>
<name>A0AA35VQP2_LACSI</name>
<dbReference type="AlphaFoldDB" id="A0AA35VQP2"/>
<evidence type="ECO:0000313" key="2">
    <source>
        <dbReference type="EMBL" id="CAI9265722.1"/>
    </source>
</evidence>
<gene>
    <name evidence="2" type="ORF">LSALG_LOCUS6313</name>
</gene>